<evidence type="ECO:0000259" key="1">
    <source>
        <dbReference type="Pfam" id="PF13963"/>
    </source>
</evidence>
<dbReference type="Proteomes" id="UP000004995">
    <property type="component" value="Unassembled WGS sequence"/>
</dbReference>
<dbReference type="PANTHER" id="PTHR10775:SF189">
    <property type="entry name" value="OS03G0380600 PROTEIN"/>
    <property type="match status" value="1"/>
</dbReference>
<evidence type="ECO:0000313" key="2">
    <source>
        <dbReference type="EnsemblPlants" id="KQL00961"/>
    </source>
</evidence>
<dbReference type="InterPro" id="IPR029480">
    <property type="entry name" value="Transpos_assoc"/>
</dbReference>
<evidence type="ECO:0000313" key="3">
    <source>
        <dbReference type="Proteomes" id="UP000004995"/>
    </source>
</evidence>
<protein>
    <recommendedName>
        <fullName evidence="1">Transposase-associated domain-containing protein</fullName>
    </recommendedName>
</protein>
<dbReference type="HOGENOM" id="CLU_012006_0_2_1"/>
<dbReference type="PANTHER" id="PTHR10775">
    <property type="entry name" value="OS08G0208400 PROTEIN"/>
    <property type="match status" value="1"/>
</dbReference>
<dbReference type="AlphaFoldDB" id="K3YLR4"/>
<dbReference type="Gramene" id="KQL00961">
    <property type="protein sequence ID" value="KQL00961"/>
    <property type="gene ID" value="SETIT_015188mg"/>
</dbReference>
<sequence>MDHRVWMYGIQRHSHTFMSEAAEKHARICKTKQTRCSCFACSHNIVWEDTNVIKRGLIKQGFVDGYTIWSHHGEAGDTLNNTDIDIGSDEVGGGDANENDHVMMDDDYDCGYQNGDPNRCACRTTAKKIINPLNMHVQRIHMCRNQCILYRGEYAALEKCSNCGASRYKSNADFCEDHAGSSIGNKRKKSAKKGVGNQVEDEFCIGTDMMTRRRVPTFVMWNLPVVKRLKRLFSNPKTAEMMTWHAYRLSFQMKKGMYISC</sequence>
<dbReference type="EnsemblPlants" id="KQL00961">
    <property type="protein sequence ID" value="KQL00961"/>
    <property type="gene ID" value="SETIT_015188mg"/>
</dbReference>
<accession>K3YLR4</accession>
<dbReference type="EMBL" id="AGNK02003590">
    <property type="status" value="NOT_ANNOTATED_CDS"/>
    <property type="molecule type" value="Genomic_DNA"/>
</dbReference>
<reference evidence="3" key="1">
    <citation type="journal article" date="2012" name="Nat. Biotechnol.">
        <title>Reference genome sequence of the model plant Setaria.</title>
        <authorList>
            <person name="Bennetzen J.L."/>
            <person name="Schmutz J."/>
            <person name="Wang H."/>
            <person name="Percifield R."/>
            <person name="Hawkins J."/>
            <person name="Pontaroli A.C."/>
            <person name="Estep M."/>
            <person name="Feng L."/>
            <person name="Vaughn J.N."/>
            <person name="Grimwood J."/>
            <person name="Jenkins J."/>
            <person name="Barry K."/>
            <person name="Lindquist E."/>
            <person name="Hellsten U."/>
            <person name="Deshpande S."/>
            <person name="Wang X."/>
            <person name="Wu X."/>
            <person name="Mitros T."/>
            <person name="Triplett J."/>
            <person name="Yang X."/>
            <person name="Ye C.Y."/>
            <person name="Mauro-Herrera M."/>
            <person name="Wang L."/>
            <person name="Li P."/>
            <person name="Sharma M."/>
            <person name="Sharma R."/>
            <person name="Ronald P.C."/>
            <person name="Panaud O."/>
            <person name="Kellogg E.A."/>
            <person name="Brutnell T.P."/>
            <person name="Doust A.N."/>
            <person name="Tuskan G.A."/>
            <person name="Rokhsar D."/>
            <person name="Devos K.M."/>
        </authorList>
    </citation>
    <scope>NUCLEOTIDE SEQUENCE [LARGE SCALE GENOMIC DNA]</scope>
    <source>
        <strain evidence="3">cv. Yugu1</strain>
    </source>
</reference>
<dbReference type="eggNOG" id="ENOG502QWJJ">
    <property type="taxonomic scope" value="Eukaryota"/>
</dbReference>
<keyword evidence="3" id="KW-1185">Reference proteome</keyword>
<name>K3YLR4_SETIT</name>
<reference evidence="2" key="2">
    <citation type="submission" date="2018-08" db="UniProtKB">
        <authorList>
            <consortium name="EnsemblPlants"/>
        </authorList>
    </citation>
    <scope>IDENTIFICATION</scope>
    <source>
        <strain evidence="2">Yugu1</strain>
    </source>
</reference>
<dbReference type="InParanoid" id="K3YLR4"/>
<dbReference type="Pfam" id="PF13963">
    <property type="entry name" value="Transpos_assoc"/>
    <property type="match status" value="1"/>
</dbReference>
<organism evidence="2 3">
    <name type="scientific">Setaria italica</name>
    <name type="common">Foxtail millet</name>
    <name type="synonym">Panicum italicum</name>
    <dbReference type="NCBI Taxonomy" id="4555"/>
    <lineage>
        <taxon>Eukaryota</taxon>
        <taxon>Viridiplantae</taxon>
        <taxon>Streptophyta</taxon>
        <taxon>Embryophyta</taxon>
        <taxon>Tracheophyta</taxon>
        <taxon>Spermatophyta</taxon>
        <taxon>Magnoliopsida</taxon>
        <taxon>Liliopsida</taxon>
        <taxon>Poales</taxon>
        <taxon>Poaceae</taxon>
        <taxon>PACMAD clade</taxon>
        <taxon>Panicoideae</taxon>
        <taxon>Panicodae</taxon>
        <taxon>Paniceae</taxon>
        <taxon>Cenchrinae</taxon>
        <taxon>Setaria</taxon>
    </lineage>
</organism>
<feature type="domain" description="Transposase-associated" evidence="1">
    <location>
        <begin position="4"/>
        <end position="74"/>
    </location>
</feature>
<proteinExistence type="predicted"/>